<name>A0A2U3Q6R3_9BRAD</name>
<proteinExistence type="predicted"/>
<accession>A0A2U3Q6R3</accession>
<dbReference type="Proteomes" id="UP000246085">
    <property type="component" value="Chromosome BRAD3257"/>
</dbReference>
<evidence type="ECO:0000313" key="2">
    <source>
        <dbReference type="Proteomes" id="UP000246085"/>
    </source>
</evidence>
<protein>
    <submittedName>
        <fullName evidence="1">Uncharacterized protein</fullName>
    </submittedName>
</protein>
<sequence>MLELNVWRRRDSPPARMAIPRPRRLVPIIEPVICAWTTEAWPFARTNRASTSSATLPKLTMTSPRMVGPACLASCSVPRRIHSASTAMEPALATNVVRTGACMYLRPIEIGIRTSKDVKTIDGFSVSIVFALLDIEALSGAPRMEEDVRRDTFIRRCKDLLLCYALGSP</sequence>
<dbReference type="KEGG" id="bvz:BRAD3257_6231"/>
<reference evidence="1 2" key="1">
    <citation type="submission" date="2018-03" db="EMBL/GenBank/DDBJ databases">
        <authorList>
            <person name="Gully D."/>
        </authorList>
    </citation>
    <scope>NUCLEOTIDE SEQUENCE [LARGE SCALE GENOMIC DNA]</scope>
    <source>
        <strain evidence="1">ORS3257</strain>
    </source>
</reference>
<dbReference type="EMBL" id="LS398110">
    <property type="protein sequence ID" value="SPP97135.1"/>
    <property type="molecule type" value="Genomic_DNA"/>
</dbReference>
<evidence type="ECO:0000313" key="1">
    <source>
        <dbReference type="EMBL" id="SPP97135.1"/>
    </source>
</evidence>
<gene>
    <name evidence="1" type="ORF">BRAD3257_6231</name>
</gene>
<organism evidence="1 2">
    <name type="scientific">Bradyrhizobium vignae</name>
    <dbReference type="NCBI Taxonomy" id="1549949"/>
    <lineage>
        <taxon>Bacteria</taxon>
        <taxon>Pseudomonadati</taxon>
        <taxon>Pseudomonadota</taxon>
        <taxon>Alphaproteobacteria</taxon>
        <taxon>Hyphomicrobiales</taxon>
        <taxon>Nitrobacteraceae</taxon>
        <taxon>Bradyrhizobium</taxon>
    </lineage>
</organism>
<dbReference type="AlphaFoldDB" id="A0A2U3Q6R3"/>